<accession>A0A4Y8L8D8</accession>
<evidence type="ECO:0000256" key="1">
    <source>
        <dbReference type="ARBA" id="ARBA00004752"/>
    </source>
</evidence>
<feature type="transmembrane region" description="Helical" evidence="3">
    <location>
        <begin position="71"/>
        <end position="91"/>
    </location>
</feature>
<dbReference type="GO" id="GO:0008955">
    <property type="term" value="F:peptidoglycan glycosyltransferase activity"/>
    <property type="evidence" value="ECO:0007669"/>
    <property type="project" value="TreeGrafter"/>
</dbReference>
<evidence type="ECO:0000256" key="2">
    <source>
        <dbReference type="ARBA" id="ARBA00022679"/>
    </source>
</evidence>
<feature type="transmembrane region" description="Helical" evidence="3">
    <location>
        <begin position="36"/>
        <end position="56"/>
    </location>
</feature>
<evidence type="ECO:0000313" key="5">
    <source>
        <dbReference type="EMBL" id="TFD97330.1"/>
    </source>
</evidence>
<dbReference type="EMBL" id="SOML01000003">
    <property type="protein sequence ID" value="TFD97330.1"/>
    <property type="molecule type" value="Genomic_DNA"/>
</dbReference>
<proteinExistence type="predicted"/>
<keyword evidence="2" id="KW-0808">Transferase</keyword>
<dbReference type="Proteomes" id="UP000297861">
    <property type="component" value="Unassembled WGS sequence"/>
</dbReference>
<dbReference type="InterPro" id="IPR036950">
    <property type="entry name" value="PBP_transglycosylase"/>
</dbReference>
<keyword evidence="3" id="KW-0472">Membrane</keyword>
<feature type="domain" description="Glycosyl transferase family 51" evidence="4">
    <location>
        <begin position="254"/>
        <end position="397"/>
    </location>
</feature>
<keyword evidence="6" id="KW-1185">Reference proteome</keyword>
<feature type="transmembrane region" description="Helical" evidence="3">
    <location>
        <begin position="142"/>
        <end position="163"/>
    </location>
</feature>
<dbReference type="InterPro" id="IPR001264">
    <property type="entry name" value="Glyco_trans_51"/>
</dbReference>
<comment type="caution">
    <text evidence="5">The sequence shown here is derived from an EMBL/GenBank/DDBJ whole genome shotgun (WGS) entry which is preliminary data.</text>
</comment>
<dbReference type="PANTHER" id="PTHR32282">
    <property type="entry name" value="BINDING PROTEIN TRANSPEPTIDASE, PUTATIVE-RELATED"/>
    <property type="match status" value="1"/>
</dbReference>
<dbReference type="InterPro" id="IPR050396">
    <property type="entry name" value="Glycosyltr_51/Transpeptidase"/>
</dbReference>
<dbReference type="AlphaFoldDB" id="A0A4Y8L8D8"/>
<keyword evidence="3" id="KW-1133">Transmembrane helix</keyword>
<organism evidence="5 6">
    <name type="scientific">Dysgonomonas capnocytophagoides</name>
    <dbReference type="NCBI Taxonomy" id="45254"/>
    <lineage>
        <taxon>Bacteria</taxon>
        <taxon>Pseudomonadati</taxon>
        <taxon>Bacteroidota</taxon>
        <taxon>Bacteroidia</taxon>
        <taxon>Bacteroidales</taxon>
        <taxon>Dysgonomonadaceae</taxon>
        <taxon>Dysgonomonas</taxon>
    </lineage>
</organism>
<dbReference type="SUPFAM" id="SSF53955">
    <property type="entry name" value="Lysozyme-like"/>
    <property type="match status" value="1"/>
</dbReference>
<sequence>MNNREQYFPTYTFNDRDILLIEFEKAYQIANGQTKIYGQLTNILIAICAIIIPLFLDGIEDYQKFMILKKYSIELSTIIIVSGALLLRYFVDLQIQITINARKAVTLRTMLGLNYGNIQLTLPNWRVEGASNPFTLKLFNGWFSFQAIPFVVLTLTSNLIWYLSTNGKELWDIKLFADNTLYIPWWIGNVLITIIYLYIFRTNLNDRHESNYLNIVKIISKILNIKLLKNIEYIIYRAKLSYIEIERLNVDYSVLTKYLVEIEEHNFYNNSKGYSIRSLLRGVLSQFPYFRKKWSLIKSGGSTITMQLVRTLFIPSNQNEYKRKILEILLSPWISKQFSKKEILKLYVASVQYERGINGLISAIKYFFASNIENKELTKEESFFLVERLSNITSTYNFERINMLLKRISFSIDKNEIEKIYNEMREKNILSEIVS</sequence>
<keyword evidence="3" id="KW-0812">Transmembrane</keyword>
<dbReference type="Gene3D" id="1.10.3810.10">
    <property type="entry name" value="Biosynthetic peptidoglycan transglycosylase-like"/>
    <property type="match status" value="1"/>
</dbReference>
<feature type="transmembrane region" description="Helical" evidence="3">
    <location>
        <begin position="183"/>
        <end position="200"/>
    </location>
</feature>
<evidence type="ECO:0000313" key="6">
    <source>
        <dbReference type="Proteomes" id="UP000297861"/>
    </source>
</evidence>
<dbReference type="PANTHER" id="PTHR32282:SF33">
    <property type="entry name" value="PEPTIDOGLYCAN GLYCOSYLTRANSFERASE"/>
    <property type="match status" value="1"/>
</dbReference>
<name>A0A4Y8L8D8_9BACT</name>
<protein>
    <submittedName>
        <fullName evidence="5">Penicillin-binding protein 1A</fullName>
    </submittedName>
</protein>
<dbReference type="Pfam" id="PF00912">
    <property type="entry name" value="Transgly"/>
    <property type="match status" value="1"/>
</dbReference>
<reference evidence="5 6" key="1">
    <citation type="submission" date="2019-03" db="EMBL/GenBank/DDBJ databases">
        <title>San Antonio Military Medical Center submission to MRSN (WRAIR), pending publication.</title>
        <authorList>
            <person name="Blyth D.M."/>
            <person name="Mccarthy S.L."/>
            <person name="Schall S.E."/>
            <person name="Stam J.A."/>
            <person name="Ong A.C."/>
            <person name="Mcgann P.T."/>
        </authorList>
    </citation>
    <scope>NUCLEOTIDE SEQUENCE [LARGE SCALE GENOMIC DNA]</scope>
    <source>
        <strain evidence="5 6">MRSN571793</strain>
    </source>
</reference>
<comment type="pathway">
    <text evidence="1">Cell wall biogenesis; peptidoglycan biosynthesis.</text>
</comment>
<dbReference type="RefSeq" id="WP_134435880.1">
    <property type="nucleotide sequence ID" value="NZ_SOML01000003.1"/>
</dbReference>
<dbReference type="InterPro" id="IPR023346">
    <property type="entry name" value="Lysozyme-like_dom_sf"/>
</dbReference>
<dbReference type="OrthoDB" id="9766909at2"/>
<evidence type="ECO:0000256" key="3">
    <source>
        <dbReference type="SAM" id="Phobius"/>
    </source>
</evidence>
<gene>
    <name evidence="5" type="ORF">E2605_06590</name>
</gene>
<evidence type="ECO:0000259" key="4">
    <source>
        <dbReference type="Pfam" id="PF00912"/>
    </source>
</evidence>